<dbReference type="Proteomes" id="UP000324269">
    <property type="component" value="Unassembled WGS sequence"/>
</dbReference>
<accession>A0A5D4ULX9</accession>
<evidence type="ECO:0000259" key="1">
    <source>
        <dbReference type="Pfam" id="PF16107"/>
    </source>
</evidence>
<dbReference type="Pfam" id="PF16107">
    <property type="entry name" value="DUF4825"/>
    <property type="match status" value="1"/>
</dbReference>
<dbReference type="EMBL" id="VTEZ01000001">
    <property type="protein sequence ID" value="TYS88130.1"/>
    <property type="molecule type" value="Genomic_DNA"/>
</dbReference>
<evidence type="ECO:0000313" key="3">
    <source>
        <dbReference type="Proteomes" id="UP000324269"/>
    </source>
</evidence>
<dbReference type="AlphaFoldDB" id="A0A5D4ULX9"/>
<comment type="caution">
    <text evidence="2">The sequence shown here is derived from an EMBL/GenBank/DDBJ whole genome shotgun (WGS) entry which is preliminary data.</text>
</comment>
<feature type="domain" description="DUF4825" evidence="1">
    <location>
        <begin position="55"/>
        <end position="146"/>
    </location>
</feature>
<sequence>MFFVLHTNRSWRAMMIFNKLVSMLFLSLMVFLTGCASNNEKSNITSIEDVNVDMLKENSGTYVGDNSKVSAILQELPGGETIQEIDLSGEMVKVIYGNKEGSLPESDVDEFWFDGNHADRKNFYYNAIYLTLLVPNAQEYHFQVDESMVSVSRDKMVKNLQDEFEAFPTGKAIWDKKTVSEFIDEHNGKLTEMATKYQTFFE</sequence>
<evidence type="ECO:0000313" key="2">
    <source>
        <dbReference type="EMBL" id="TYS88130.1"/>
    </source>
</evidence>
<proteinExistence type="predicted"/>
<organism evidence="2 3">
    <name type="scientific">Rossellomorea aquimaris</name>
    <dbReference type="NCBI Taxonomy" id="189382"/>
    <lineage>
        <taxon>Bacteria</taxon>
        <taxon>Bacillati</taxon>
        <taxon>Bacillota</taxon>
        <taxon>Bacilli</taxon>
        <taxon>Bacillales</taxon>
        <taxon>Bacillaceae</taxon>
        <taxon>Rossellomorea</taxon>
    </lineage>
</organism>
<protein>
    <submittedName>
        <fullName evidence="2">DUF4825 domain-containing protein</fullName>
    </submittedName>
</protein>
<dbReference type="InterPro" id="IPR032250">
    <property type="entry name" value="DUF4825"/>
</dbReference>
<gene>
    <name evidence="2" type="ORF">FZC85_01420</name>
</gene>
<dbReference type="OrthoDB" id="2918225at2"/>
<name>A0A5D4ULX9_9BACI</name>
<reference evidence="2 3" key="1">
    <citation type="submission" date="2019-08" db="EMBL/GenBank/DDBJ databases">
        <title>Bacillus genomes from the desert of Cuatro Cienegas, Coahuila.</title>
        <authorList>
            <person name="Olmedo-Alvarez G."/>
        </authorList>
    </citation>
    <scope>NUCLEOTIDE SEQUENCE [LARGE SCALE GENOMIC DNA]</scope>
    <source>
        <strain evidence="2 3">CH87b_3T</strain>
    </source>
</reference>